<sequence>MQDWLTDRPMSFLASMKTATQLHAEELQTCTTCEQKPWVTFFFDGTGNSQKEDEPKQKLSNIARLYLGHVPNEGTLINSFYYPGVGTQLNASNPSWWEQVRDSEVLGASAGLGCDVRLAKAVTDFEEGLLLNHKVTRIDIAVFGFSRGATLARAFVNRLLDRCTMKEGVPHWPCDTALDGESAPLHIRFLGLFDTVESIGLPAHNLSDLRLRIPEQVERCVHLVAGHELRACFPLTSVGNDSACCEEIVLPGVHSDVGGGYQPEEQGRSDMLARIALNRMRLEAAISGVPFIAPKIADAKINDLFEYDETVKVLFNEYMATVKETGTLENQLFAHMRLYYGWLKARFGRNPCELYKDACSTNPEVNAQLKRIQQFHERMKVDADTLNWRSYLTQLWNSDRPEYDRTIATAGGNSAANRPLSAAEQAYWEAWLNPPTLSRFLVRFFDLYVHDSRAGFLNIDSSGYLRPRHISEPPCATAGISNSSPTRTSQLTLSSS</sequence>
<feature type="region of interest" description="Disordered" evidence="1">
    <location>
        <begin position="475"/>
        <end position="496"/>
    </location>
</feature>
<evidence type="ECO:0000313" key="3">
    <source>
        <dbReference type="EMBL" id="QYD68269.1"/>
    </source>
</evidence>
<organism evidence="3 4">
    <name type="scientific">Paraburkholderia edwinii</name>
    <dbReference type="NCBI Taxonomy" id="2861782"/>
    <lineage>
        <taxon>Bacteria</taxon>
        <taxon>Pseudomonadati</taxon>
        <taxon>Pseudomonadota</taxon>
        <taxon>Betaproteobacteria</taxon>
        <taxon>Burkholderiales</taxon>
        <taxon>Burkholderiaceae</taxon>
        <taxon>Paraburkholderia</taxon>
    </lineage>
</organism>
<dbReference type="InterPro" id="IPR018712">
    <property type="entry name" value="Tle1-like_cat"/>
</dbReference>
<dbReference type="Proteomes" id="UP000826462">
    <property type="component" value="Chromosome 1"/>
</dbReference>
<dbReference type="EMBL" id="CP080095">
    <property type="protein sequence ID" value="QYD68269.1"/>
    <property type="molecule type" value="Genomic_DNA"/>
</dbReference>
<evidence type="ECO:0000259" key="2">
    <source>
        <dbReference type="Pfam" id="PF09994"/>
    </source>
</evidence>
<gene>
    <name evidence="3" type="ORF">KZJ38_18715</name>
</gene>
<accession>A0ABX8UHJ3</accession>
<feature type="domain" description="T6SS Phospholipase effector Tle1-like catalytic" evidence="2">
    <location>
        <begin position="182"/>
        <end position="280"/>
    </location>
</feature>
<name>A0ABX8UHJ3_9BURK</name>
<dbReference type="PANTHER" id="PTHR33840:SF1">
    <property type="entry name" value="TLE1 PHOSPHOLIPASE DOMAIN-CONTAINING PROTEIN"/>
    <property type="match status" value="1"/>
</dbReference>
<proteinExistence type="predicted"/>
<dbReference type="Pfam" id="PF09994">
    <property type="entry name" value="T6SS_Tle1-like_cat"/>
    <property type="match status" value="2"/>
</dbReference>
<evidence type="ECO:0000256" key="1">
    <source>
        <dbReference type="SAM" id="MobiDB-lite"/>
    </source>
</evidence>
<evidence type="ECO:0000313" key="4">
    <source>
        <dbReference type="Proteomes" id="UP000826462"/>
    </source>
</evidence>
<reference evidence="3 4" key="1">
    <citation type="submission" date="2021-07" db="EMBL/GenBank/DDBJ databases">
        <title>Paraburkholderia edwinii protects Aspergillus sp. from phenazines by acting as a toxin sponge.</title>
        <authorList>
            <person name="Dahlstrom K.M."/>
            <person name="Newman D.K."/>
        </authorList>
    </citation>
    <scope>NUCLEOTIDE SEQUENCE [LARGE SCALE GENOMIC DNA]</scope>
    <source>
        <strain evidence="3 4">Pe01</strain>
    </source>
</reference>
<feature type="domain" description="T6SS Phospholipase effector Tle1-like catalytic" evidence="2">
    <location>
        <begin position="42"/>
        <end position="163"/>
    </location>
</feature>
<feature type="compositionally biased region" description="Polar residues" evidence="1">
    <location>
        <begin position="479"/>
        <end position="496"/>
    </location>
</feature>
<dbReference type="PANTHER" id="PTHR33840">
    <property type="match status" value="1"/>
</dbReference>
<protein>
    <submittedName>
        <fullName evidence="3">DUF2235 domain-containing protein</fullName>
    </submittedName>
</protein>
<keyword evidence="4" id="KW-1185">Reference proteome</keyword>